<organism evidence="1 2">
    <name type="scientific">Allgaiera indica</name>
    <dbReference type="NCBI Taxonomy" id="765699"/>
    <lineage>
        <taxon>Bacteria</taxon>
        <taxon>Pseudomonadati</taxon>
        <taxon>Pseudomonadota</taxon>
        <taxon>Alphaproteobacteria</taxon>
        <taxon>Rhodobacterales</taxon>
        <taxon>Paracoccaceae</taxon>
        <taxon>Allgaiera</taxon>
    </lineage>
</organism>
<accession>A0AAN4ZZL7</accession>
<comment type="caution">
    <text evidence="1">The sequence shown here is derived from an EMBL/GenBank/DDBJ whole genome shotgun (WGS) entry which is preliminary data.</text>
</comment>
<protein>
    <submittedName>
        <fullName evidence="1">Uncharacterized protein</fullName>
    </submittedName>
</protein>
<evidence type="ECO:0000313" key="2">
    <source>
        <dbReference type="Proteomes" id="UP000634647"/>
    </source>
</evidence>
<gene>
    <name evidence="1" type="ORF">GCM10008024_20830</name>
</gene>
<proteinExistence type="predicted"/>
<reference evidence="1" key="2">
    <citation type="submission" date="2023-06" db="EMBL/GenBank/DDBJ databases">
        <authorList>
            <person name="Sun Q."/>
            <person name="Zhou Y."/>
        </authorList>
    </citation>
    <scope>NUCLEOTIDE SEQUENCE</scope>
    <source>
        <strain evidence="1">CGMCC 1.10859</strain>
    </source>
</reference>
<reference evidence="1" key="1">
    <citation type="journal article" date="2014" name="Int. J. Syst. Evol. Microbiol.">
        <title>Complete genome sequence of Corynebacterium casei LMG S-19264T (=DSM 44701T), isolated from a smear-ripened cheese.</title>
        <authorList>
            <consortium name="US DOE Joint Genome Institute (JGI-PGF)"/>
            <person name="Walter F."/>
            <person name="Albersmeier A."/>
            <person name="Kalinowski J."/>
            <person name="Ruckert C."/>
        </authorList>
    </citation>
    <scope>NUCLEOTIDE SEQUENCE</scope>
    <source>
        <strain evidence="1">CGMCC 1.10859</strain>
    </source>
</reference>
<dbReference type="AlphaFoldDB" id="A0AAN4ZZL7"/>
<dbReference type="Proteomes" id="UP000634647">
    <property type="component" value="Unassembled WGS sequence"/>
</dbReference>
<evidence type="ECO:0000313" key="1">
    <source>
        <dbReference type="EMBL" id="GHE02194.1"/>
    </source>
</evidence>
<sequence>MEKYVRHSSPTLWEWAMEDDRKRIKFKELAEKRTNKALEAIRLIGNLSNRQNYRYEDQEARKIVKALREAVSEIEGKFNQSSSRNGGEFKL</sequence>
<dbReference type="EMBL" id="BNAB01000008">
    <property type="protein sequence ID" value="GHE02194.1"/>
    <property type="molecule type" value="Genomic_DNA"/>
</dbReference>
<name>A0AAN4ZZL7_9RHOB</name>